<dbReference type="EC" id="3.4.11.5" evidence="8 10"/>
<dbReference type="PRINTS" id="PR00793">
    <property type="entry name" value="PROAMNOPTASE"/>
</dbReference>
<dbReference type="GeneID" id="7829946"/>
<dbReference type="OMA" id="FMEAHYF"/>
<feature type="active site" description="Proton donor" evidence="9">
    <location>
        <position position="301"/>
    </location>
</feature>
<sequence length="324" mass="37003">MESNQERRRLYKGLDQYETGFLQVSEIHTIYWEVSGNPNGKPALILHGGPGSGSDPLYRGFFDPAIYKIVQFDQRGSGKSTPFASLEENTTWDLVKDCEKIRETLKIEKWHTVIGGSWGSTLTLAYSQTYPERVSHIIVIGVFLLRKEEVDFFYQEGSSWLFPDFHEQMKQLLPEPQQGNILHNYYLKLTGNDEEEKLKFAKAMAVWEMATCKLFIDEEKLKKGKDDKFALAHSRLEAHYFVNGGFFNKKDQLLEDTNKIAHIPTIIIQGRYDMVCPAKSAYDLHKRLPKSELVIISDAGHSGSELGIQDAIVKATDKFSKNDI</sequence>
<dbReference type="GO" id="GO:0006508">
    <property type="term" value="P:proteolysis"/>
    <property type="evidence" value="ECO:0007669"/>
    <property type="project" value="UniProtKB-KW"/>
</dbReference>
<dbReference type="Pfam" id="PF00561">
    <property type="entry name" value="Abhydrolase_1"/>
    <property type="match status" value="1"/>
</dbReference>
<feature type="active site" evidence="9">
    <location>
        <position position="273"/>
    </location>
</feature>
<organism evidence="12 13">
    <name type="scientific">Tetrahymena thermophila (strain SB210)</name>
    <dbReference type="NCBI Taxonomy" id="312017"/>
    <lineage>
        <taxon>Eukaryota</taxon>
        <taxon>Sar</taxon>
        <taxon>Alveolata</taxon>
        <taxon>Ciliophora</taxon>
        <taxon>Intramacronucleata</taxon>
        <taxon>Oligohymenophorea</taxon>
        <taxon>Hymenostomatida</taxon>
        <taxon>Tetrahymenina</taxon>
        <taxon>Tetrahymenidae</taxon>
        <taxon>Tetrahymena</taxon>
    </lineage>
</organism>
<dbReference type="SUPFAM" id="SSF53474">
    <property type="entry name" value="alpha/beta-Hydrolases"/>
    <property type="match status" value="1"/>
</dbReference>
<feature type="active site" description="Nucleophile" evidence="9">
    <location>
        <position position="117"/>
    </location>
</feature>
<evidence type="ECO:0000313" key="12">
    <source>
        <dbReference type="EMBL" id="EAS04598.1"/>
    </source>
</evidence>
<evidence type="ECO:0000256" key="3">
    <source>
        <dbReference type="ARBA" id="ARBA00010088"/>
    </source>
</evidence>
<dbReference type="GO" id="GO:0005737">
    <property type="term" value="C:cytoplasm"/>
    <property type="evidence" value="ECO:0007669"/>
    <property type="project" value="UniProtKB-SubCell"/>
</dbReference>
<accession>I7LXG5</accession>
<keyword evidence="4 8" id="KW-0031">Aminopeptidase</keyword>
<proteinExistence type="inferred from homology"/>
<evidence type="ECO:0000313" key="13">
    <source>
        <dbReference type="Proteomes" id="UP000009168"/>
    </source>
</evidence>
<keyword evidence="6 8" id="KW-0645">Protease</keyword>
<dbReference type="MEROPS" id="S33.001"/>
<evidence type="ECO:0000256" key="7">
    <source>
        <dbReference type="ARBA" id="ARBA00022801"/>
    </source>
</evidence>
<dbReference type="EMBL" id="GG662443">
    <property type="protein sequence ID" value="EAS04598.1"/>
    <property type="molecule type" value="Genomic_DNA"/>
</dbReference>
<evidence type="ECO:0000256" key="9">
    <source>
        <dbReference type="PIRSR" id="PIRSR006431-1"/>
    </source>
</evidence>
<reference evidence="13" key="1">
    <citation type="journal article" date="2006" name="PLoS Biol.">
        <title>Macronuclear genome sequence of the ciliate Tetrahymena thermophila, a model eukaryote.</title>
        <authorList>
            <person name="Eisen J.A."/>
            <person name="Coyne R.S."/>
            <person name="Wu M."/>
            <person name="Wu D."/>
            <person name="Thiagarajan M."/>
            <person name="Wortman J.R."/>
            <person name="Badger J.H."/>
            <person name="Ren Q."/>
            <person name="Amedeo P."/>
            <person name="Jones K.M."/>
            <person name="Tallon L.J."/>
            <person name="Delcher A.L."/>
            <person name="Salzberg S.L."/>
            <person name="Silva J.C."/>
            <person name="Haas B.J."/>
            <person name="Majoros W.H."/>
            <person name="Farzad M."/>
            <person name="Carlton J.M."/>
            <person name="Smith R.K. Jr."/>
            <person name="Garg J."/>
            <person name="Pearlman R.E."/>
            <person name="Karrer K.M."/>
            <person name="Sun L."/>
            <person name="Manning G."/>
            <person name="Elde N.C."/>
            <person name="Turkewitz A.P."/>
            <person name="Asai D.J."/>
            <person name="Wilkes D.E."/>
            <person name="Wang Y."/>
            <person name="Cai H."/>
            <person name="Collins K."/>
            <person name="Stewart B.A."/>
            <person name="Lee S.R."/>
            <person name="Wilamowska K."/>
            <person name="Weinberg Z."/>
            <person name="Ruzzo W.L."/>
            <person name="Wloga D."/>
            <person name="Gaertig J."/>
            <person name="Frankel J."/>
            <person name="Tsao C.-C."/>
            <person name="Gorovsky M.A."/>
            <person name="Keeling P.J."/>
            <person name="Waller R.F."/>
            <person name="Patron N.J."/>
            <person name="Cherry J.M."/>
            <person name="Stover N.A."/>
            <person name="Krieger C.J."/>
            <person name="del Toro C."/>
            <person name="Ryder H.F."/>
            <person name="Williamson S.C."/>
            <person name="Barbeau R.A."/>
            <person name="Hamilton E.P."/>
            <person name="Orias E."/>
        </authorList>
    </citation>
    <scope>NUCLEOTIDE SEQUENCE [LARGE SCALE GENOMIC DNA]</scope>
    <source>
        <strain evidence="13">SB210</strain>
    </source>
</reference>
<evidence type="ECO:0000256" key="10">
    <source>
        <dbReference type="RuleBase" id="RU003421"/>
    </source>
</evidence>
<comment type="similarity">
    <text evidence="3 8 10">Belongs to the peptidase S33 family.</text>
</comment>
<evidence type="ECO:0000256" key="4">
    <source>
        <dbReference type="ARBA" id="ARBA00022438"/>
    </source>
</evidence>
<evidence type="ECO:0000256" key="2">
    <source>
        <dbReference type="ARBA" id="ARBA00004496"/>
    </source>
</evidence>
<comment type="subcellular location">
    <subcellularLocation>
        <location evidence="2 8">Cytoplasm</location>
    </subcellularLocation>
</comment>
<evidence type="ECO:0000256" key="5">
    <source>
        <dbReference type="ARBA" id="ARBA00022490"/>
    </source>
</evidence>
<protein>
    <recommendedName>
        <fullName evidence="8 10">Proline iminopeptidase</fullName>
        <shortName evidence="8">PIP</shortName>
        <ecNumber evidence="8 10">3.4.11.5</ecNumber>
    </recommendedName>
    <alternativeName>
        <fullName evidence="8">Prolyl aminopeptidase</fullName>
    </alternativeName>
</protein>
<gene>
    <name evidence="12" type="ORF">TTHERM_00239190</name>
</gene>
<dbReference type="PANTHER" id="PTHR43722">
    <property type="entry name" value="PROLINE IMINOPEPTIDASE"/>
    <property type="match status" value="1"/>
</dbReference>
<dbReference type="ESTHER" id="tetts-q24a51">
    <property type="family name" value="Proline_iminopeptidase"/>
</dbReference>
<dbReference type="PIRSF" id="PIRSF006431">
    <property type="entry name" value="Pept_S33"/>
    <property type="match status" value="1"/>
</dbReference>
<dbReference type="InterPro" id="IPR005944">
    <property type="entry name" value="Pro_iminopeptidase"/>
</dbReference>
<dbReference type="Gene3D" id="3.40.50.1820">
    <property type="entry name" value="alpha/beta hydrolase"/>
    <property type="match status" value="1"/>
</dbReference>
<dbReference type="InterPro" id="IPR000073">
    <property type="entry name" value="AB_hydrolase_1"/>
</dbReference>
<feature type="domain" description="AB hydrolase-1" evidence="11">
    <location>
        <begin position="44"/>
        <end position="304"/>
    </location>
</feature>
<evidence type="ECO:0000256" key="1">
    <source>
        <dbReference type="ARBA" id="ARBA00001585"/>
    </source>
</evidence>
<evidence type="ECO:0000256" key="6">
    <source>
        <dbReference type="ARBA" id="ARBA00022670"/>
    </source>
</evidence>
<dbReference type="AlphaFoldDB" id="I7LXG5"/>
<keyword evidence="13" id="KW-1185">Reference proteome</keyword>
<dbReference type="Proteomes" id="UP000009168">
    <property type="component" value="Unassembled WGS sequence"/>
</dbReference>
<dbReference type="InterPro" id="IPR002410">
    <property type="entry name" value="Peptidase_S33"/>
</dbReference>
<dbReference type="STRING" id="312017.I7LXG5"/>
<keyword evidence="5 8" id="KW-0963">Cytoplasm</keyword>
<dbReference type="PANTHER" id="PTHR43722:SF1">
    <property type="entry name" value="PROLINE IMINOPEPTIDASE"/>
    <property type="match status" value="1"/>
</dbReference>
<dbReference type="InParanoid" id="I7LXG5"/>
<dbReference type="NCBIfam" id="TIGR01249">
    <property type="entry name" value="pro_imino_pep_1"/>
    <property type="match status" value="1"/>
</dbReference>
<dbReference type="InterPro" id="IPR029058">
    <property type="entry name" value="AB_hydrolase_fold"/>
</dbReference>
<dbReference type="GO" id="GO:0004177">
    <property type="term" value="F:aminopeptidase activity"/>
    <property type="evidence" value="ECO:0007669"/>
    <property type="project" value="UniProtKB-UniRule"/>
</dbReference>
<name>I7LXG5_TETTS</name>
<dbReference type="OrthoDB" id="10249433at2759"/>
<dbReference type="eggNOG" id="ENOG502QPPY">
    <property type="taxonomic scope" value="Eukaryota"/>
</dbReference>
<dbReference type="KEGG" id="tet:TTHERM_00239190"/>
<dbReference type="RefSeq" id="XP_001024843.1">
    <property type="nucleotide sequence ID" value="XM_001024843.1"/>
</dbReference>
<dbReference type="HOGENOM" id="CLU_043739_2_2_1"/>
<evidence type="ECO:0000256" key="8">
    <source>
        <dbReference type="PIRNR" id="PIRNR006431"/>
    </source>
</evidence>
<dbReference type="PRINTS" id="PR00111">
    <property type="entry name" value="ABHYDROLASE"/>
</dbReference>
<evidence type="ECO:0000259" key="11">
    <source>
        <dbReference type="Pfam" id="PF00561"/>
    </source>
</evidence>
<comment type="catalytic activity">
    <reaction evidence="1 8 10">
        <text>Release of N-terminal proline from a peptide.</text>
        <dbReference type="EC" id="3.4.11.5"/>
    </reaction>
</comment>
<keyword evidence="7 8" id="KW-0378">Hydrolase</keyword>